<evidence type="ECO:0000313" key="1">
    <source>
        <dbReference type="EMBL" id="CAG8754981.1"/>
    </source>
</evidence>
<accession>A0ACA9QJ07</accession>
<protein>
    <submittedName>
        <fullName evidence="1">4503_t:CDS:1</fullName>
    </submittedName>
</protein>
<proteinExistence type="predicted"/>
<comment type="caution">
    <text evidence="1">The sequence shown here is derived from an EMBL/GenBank/DDBJ whole genome shotgun (WGS) entry which is preliminary data.</text>
</comment>
<dbReference type="Proteomes" id="UP000789702">
    <property type="component" value="Unassembled WGS sequence"/>
</dbReference>
<gene>
    <name evidence="1" type="ORF">DHETER_LOCUS14877</name>
</gene>
<organism evidence="1 2">
    <name type="scientific">Dentiscutata heterogama</name>
    <dbReference type="NCBI Taxonomy" id="1316150"/>
    <lineage>
        <taxon>Eukaryota</taxon>
        <taxon>Fungi</taxon>
        <taxon>Fungi incertae sedis</taxon>
        <taxon>Mucoromycota</taxon>
        <taxon>Glomeromycotina</taxon>
        <taxon>Glomeromycetes</taxon>
        <taxon>Diversisporales</taxon>
        <taxon>Gigasporaceae</taxon>
        <taxon>Dentiscutata</taxon>
    </lineage>
</organism>
<sequence>HLRKTSELREKARAASTLFTKLNFSADNSYTKVDTTATKPNKYDNTKNTELEQKAKIVEPEPEVMVTNLPEKLNPHTALTSTNYTETMPTDILSVIDNSNHTKAMSTETPLATDNANYRKA</sequence>
<dbReference type="EMBL" id="CAJVPU010048130">
    <property type="protein sequence ID" value="CAG8754981.1"/>
    <property type="molecule type" value="Genomic_DNA"/>
</dbReference>
<feature type="non-terminal residue" evidence="1">
    <location>
        <position position="121"/>
    </location>
</feature>
<name>A0ACA9QJ07_9GLOM</name>
<evidence type="ECO:0000313" key="2">
    <source>
        <dbReference type="Proteomes" id="UP000789702"/>
    </source>
</evidence>
<feature type="non-terminal residue" evidence="1">
    <location>
        <position position="1"/>
    </location>
</feature>
<keyword evidence="2" id="KW-1185">Reference proteome</keyword>
<reference evidence="1" key="1">
    <citation type="submission" date="2021-06" db="EMBL/GenBank/DDBJ databases">
        <authorList>
            <person name="Kallberg Y."/>
            <person name="Tangrot J."/>
            <person name="Rosling A."/>
        </authorList>
    </citation>
    <scope>NUCLEOTIDE SEQUENCE</scope>
    <source>
        <strain evidence="1">IL203A</strain>
    </source>
</reference>